<feature type="compositionally biased region" description="Pro residues" evidence="1">
    <location>
        <begin position="727"/>
        <end position="736"/>
    </location>
</feature>
<feature type="region of interest" description="Disordered" evidence="1">
    <location>
        <begin position="725"/>
        <end position="792"/>
    </location>
</feature>
<dbReference type="InterPro" id="IPR010405">
    <property type="entry name" value="COBRA1"/>
</dbReference>
<reference evidence="2" key="1">
    <citation type="submission" date="2021-01" db="EMBL/GenBank/DDBJ databases">
        <authorList>
            <person name="Corre E."/>
            <person name="Pelletier E."/>
            <person name="Niang G."/>
            <person name="Scheremetjew M."/>
            <person name="Finn R."/>
            <person name="Kale V."/>
            <person name="Holt S."/>
            <person name="Cochrane G."/>
            <person name="Meng A."/>
            <person name="Brown T."/>
            <person name="Cohen L."/>
        </authorList>
    </citation>
    <scope>NUCLEOTIDE SEQUENCE</scope>
    <source>
        <strain evidence="2">CCMP1320</strain>
    </source>
</reference>
<dbReference type="GO" id="GO:0005634">
    <property type="term" value="C:nucleus"/>
    <property type="evidence" value="ECO:0007669"/>
    <property type="project" value="InterPro"/>
</dbReference>
<accession>A0A7S3QRZ0</accession>
<evidence type="ECO:0000256" key="1">
    <source>
        <dbReference type="SAM" id="MobiDB-lite"/>
    </source>
</evidence>
<feature type="compositionally biased region" description="Basic and acidic residues" evidence="1">
    <location>
        <begin position="772"/>
        <end position="792"/>
    </location>
</feature>
<dbReference type="PANTHER" id="PTHR13503:SF3">
    <property type="entry name" value="NEGATIVE ELONGATION FACTOR B"/>
    <property type="match status" value="1"/>
</dbReference>
<proteinExistence type="predicted"/>
<feature type="compositionally biased region" description="Low complexity" evidence="1">
    <location>
        <begin position="751"/>
        <end position="771"/>
    </location>
</feature>
<sequence length="792" mass="86293">MTHQEWAPLIGPEGSDFVAATLAEQVPGKAVKTIQERAGLQHELCTPLLGMVDQLGVSRAEAHRGVLQAARQALMARVQSLDAREHRVKLERLLNASFKYLGMYELREVPFAVMEKLENVPPVFLKQLTGDRQIFRDLPAKVQRQVWEFDKKLLQADALAPVGQFKYEVATIMRALAMDEFLPAVLAAAATKGAKDEPGSKSAPAPASRAAAGGRGGGGRAAQPRPSPVTGITRKILRKGSRVLQVLKGMVGTSQKIYNQIVELCITKYRDAEGLYVGFKELSYCTLRAQLLMALHDDNSAVATRDACHELAWTLDAGIMNGQLTDKHLQKLMKFFDDVSQAEQKRESIEERKRELARERKKKGNKRTISSMLDEEESAGDRTGGGGMVEPYRVLGEASIILRDPSAMHLLAAAVLQMVQEGALQGMLPRGCPHLTFVLSLMQLAVEGRSMLKSRVYKMPDAPGPVVHDVLPLLASYILLFETHGSPPAAEIVEGTEGDLPGGFGVDKAAVKAAMEVLARNEVARKLTQTFLLERLLRRDFLGATRCCRLLVEALSKSKGVVTEQFDFGGALAGRLAELVKARVVLPGCLLWKYAVDKVLVRLVDSHPQVHEEVLRLLLTAGPLLSSADLGQYLESTLENSKRSRRRVSKKAGGAAGMFVDPLADFPMTVVGSDLGSDIGSDGWPGIMGLKLKSSDGVRSVYAQFAKGRLTQECAPALYAYLAEGEQPPPAAPPAAPAADEVQGDEVDASQQPKQEQEQQQQEQEQGQQEYQGHEAEHGDGAEGHTMEEEML</sequence>
<protein>
    <recommendedName>
        <fullName evidence="3">Negative elongation factor B</fullName>
    </recommendedName>
</protein>
<dbReference type="PANTHER" id="PTHR13503">
    <property type="entry name" value="NEGATIVE ELONGATION FACTOR COMPLEX MEMBER B"/>
    <property type="match status" value="1"/>
</dbReference>
<feature type="region of interest" description="Disordered" evidence="1">
    <location>
        <begin position="193"/>
        <end position="231"/>
    </location>
</feature>
<dbReference type="GO" id="GO:0045892">
    <property type="term" value="P:negative regulation of DNA-templated transcription"/>
    <property type="evidence" value="ECO:0007669"/>
    <property type="project" value="InterPro"/>
</dbReference>
<dbReference type="AlphaFoldDB" id="A0A7S3QRZ0"/>
<dbReference type="EMBL" id="HBIP01010107">
    <property type="protein sequence ID" value="CAE0490536.1"/>
    <property type="molecule type" value="Transcribed_RNA"/>
</dbReference>
<gene>
    <name evidence="2" type="ORF">DTER00134_LOCUS5609</name>
</gene>
<name>A0A7S3QRZ0_DUNTE</name>
<feature type="compositionally biased region" description="Basic and acidic residues" evidence="1">
    <location>
        <begin position="347"/>
        <end position="358"/>
    </location>
</feature>
<evidence type="ECO:0008006" key="3">
    <source>
        <dbReference type="Google" id="ProtNLM"/>
    </source>
</evidence>
<feature type="compositionally biased region" description="Low complexity" evidence="1">
    <location>
        <begin position="200"/>
        <end position="212"/>
    </location>
</feature>
<evidence type="ECO:0000313" key="2">
    <source>
        <dbReference type="EMBL" id="CAE0490536.1"/>
    </source>
</evidence>
<feature type="region of interest" description="Disordered" evidence="1">
    <location>
        <begin position="347"/>
        <end position="385"/>
    </location>
</feature>
<organism evidence="2">
    <name type="scientific">Dunaliella tertiolecta</name>
    <name type="common">Green alga</name>
    <dbReference type="NCBI Taxonomy" id="3047"/>
    <lineage>
        <taxon>Eukaryota</taxon>
        <taxon>Viridiplantae</taxon>
        <taxon>Chlorophyta</taxon>
        <taxon>core chlorophytes</taxon>
        <taxon>Chlorophyceae</taxon>
        <taxon>CS clade</taxon>
        <taxon>Chlamydomonadales</taxon>
        <taxon>Dunaliellaceae</taxon>
        <taxon>Dunaliella</taxon>
    </lineage>
</organism>
<dbReference type="Pfam" id="PF06209">
    <property type="entry name" value="COBRA1"/>
    <property type="match status" value="3"/>
</dbReference>